<dbReference type="InterPro" id="IPR001763">
    <property type="entry name" value="Rhodanese-like_dom"/>
</dbReference>
<dbReference type="NCBIfam" id="TIGR03167">
    <property type="entry name" value="tRNA_sel_U_synt"/>
    <property type="match status" value="1"/>
</dbReference>
<dbReference type="InterPro" id="IPR017582">
    <property type="entry name" value="SelU"/>
</dbReference>
<dbReference type="Proteomes" id="UP001499909">
    <property type="component" value="Unassembled WGS sequence"/>
</dbReference>
<proteinExistence type="predicted"/>
<dbReference type="EMBL" id="BAABDH010000102">
    <property type="protein sequence ID" value="GAA3947291.1"/>
    <property type="molecule type" value="Genomic_DNA"/>
</dbReference>
<gene>
    <name evidence="3" type="primary">mnmH</name>
    <name evidence="3" type="ORF">GCM10022406_31330</name>
</gene>
<name>A0ABP7NJ70_9BACT</name>
<evidence type="ECO:0000259" key="2">
    <source>
        <dbReference type="PROSITE" id="PS50206"/>
    </source>
</evidence>
<evidence type="ECO:0000313" key="3">
    <source>
        <dbReference type="EMBL" id="GAA3947291.1"/>
    </source>
</evidence>
<organism evidence="3 4">
    <name type="scientific">Hymenobacter algoricola</name>
    <dbReference type="NCBI Taxonomy" id="486267"/>
    <lineage>
        <taxon>Bacteria</taxon>
        <taxon>Pseudomonadati</taxon>
        <taxon>Bacteroidota</taxon>
        <taxon>Cytophagia</taxon>
        <taxon>Cytophagales</taxon>
        <taxon>Hymenobacteraceae</taxon>
        <taxon>Hymenobacter</taxon>
    </lineage>
</organism>
<dbReference type="InterPro" id="IPR058840">
    <property type="entry name" value="AAA_SelU"/>
</dbReference>
<dbReference type="NCBIfam" id="NF008750">
    <property type="entry name" value="PRK11784.1-2"/>
    <property type="match status" value="1"/>
</dbReference>
<dbReference type="Pfam" id="PF00581">
    <property type="entry name" value="Rhodanese"/>
    <property type="match status" value="1"/>
</dbReference>
<dbReference type="PANTHER" id="PTHR30401">
    <property type="entry name" value="TRNA 2-SELENOURIDINE SYNTHASE"/>
    <property type="match status" value="1"/>
</dbReference>
<dbReference type="PROSITE" id="PS00380">
    <property type="entry name" value="RHODANESE_1"/>
    <property type="match status" value="1"/>
</dbReference>
<comment type="caution">
    <text evidence="3">The sequence shown here is derived from an EMBL/GenBank/DDBJ whole genome shotgun (WGS) entry which is preliminary data.</text>
</comment>
<evidence type="ECO:0000256" key="1">
    <source>
        <dbReference type="ARBA" id="ARBA00023266"/>
    </source>
</evidence>
<dbReference type="InterPro" id="IPR036873">
    <property type="entry name" value="Rhodanese-like_dom_sf"/>
</dbReference>
<protein>
    <submittedName>
        <fullName evidence="3">tRNA 2-selenouridine(34) synthase MnmH</fullName>
    </submittedName>
</protein>
<dbReference type="SMART" id="SM00450">
    <property type="entry name" value="RHOD"/>
    <property type="match status" value="1"/>
</dbReference>
<feature type="domain" description="Rhodanese" evidence="2">
    <location>
        <begin position="37"/>
        <end position="158"/>
    </location>
</feature>
<dbReference type="PROSITE" id="PS50206">
    <property type="entry name" value="RHODANESE_3"/>
    <property type="match status" value="1"/>
</dbReference>
<dbReference type="SUPFAM" id="SSF52821">
    <property type="entry name" value="Rhodanese/Cell cycle control phosphatase"/>
    <property type="match status" value="1"/>
</dbReference>
<dbReference type="PANTHER" id="PTHR30401:SF0">
    <property type="entry name" value="TRNA 2-SELENOURIDINE SYNTHASE"/>
    <property type="match status" value="1"/>
</dbReference>
<keyword evidence="1" id="KW-0711">Selenium</keyword>
<sequence length="380" mass="41978">MVVLTAPTPREVELRVTTSYSYLNSMPRLPLSEFLQGPATAPILDVRAPIEYEQGHIPGALSLPLFTDEERARIGTAYKQVSQDRAVHIGLEFFGPKMSRVVKRAQKMAPDKEVRLHCWRGGMRSGAVLWLLELAGFRVHLLDKGYKDYRRWALAQFTEPRPMLILGGLTGSGKTDVLHELARQGETIVDLEGLASHKGSSFGAIGLPPQPTPEQFENNLALELDALPTTVVPWLEDESLTIGRITIPKPFFETMRHAPLVVLDIPRAVRTRKLAAEYGKEDPQQLAEAIQRISKRLGGLATKDALAAIESGDMEQMVDIALTYYDKTYGFGLDNKVNSRIVRVPSDTCDPVVNAGLVREAVRREGLVELAQSPAQHAGS</sequence>
<keyword evidence="4" id="KW-1185">Reference proteome</keyword>
<dbReference type="Pfam" id="PF26341">
    <property type="entry name" value="AAA_SelU"/>
    <property type="match status" value="1"/>
</dbReference>
<evidence type="ECO:0000313" key="4">
    <source>
        <dbReference type="Proteomes" id="UP001499909"/>
    </source>
</evidence>
<reference evidence="4" key="1">
    <citation type="journal article" date="2019" name="Int. J. Syst. Evol. Microbiol.">
        <title>The Global Catalogue of Microorganisms (GCM) 10K type strain sequencing project: providing services to taxonomists for standard genome sequencing and annotation.</title>
        <authorList>
            <consortium name="The Broad Institute Genomics Platform"/>
            <consortium name="The Broad Institute Genome Sequencing Center for Infectious Disease"/>
            <person name="Wu L."/>
            <person name="Ma J."/>
        </authorList>
    </citation>
    <scope>NUCLEOTIDE SEQUENCE [LARGE SCALE GENOMIC DNA]</scope>
    <source>
        <strain evidence="4">JCM 17214</strain>
    </source>
</reference>
<accession>A0ABP7NJ70</accession>
<dbReference type="InterPro" id="IPR001307">
    <property type="entry name" value="Thiosulphate_STrfase_CS"/>
</dbReference>
<dbReference type="Gene3D" id="3.40.250.10">
    <property type="entry name" value="Rhodanese-like domain"/>
    <property type="match status" value="1"/>
</dbReference>